<feature type="region of interest" description="Disordered" evidence="1">
    <location>
        <begin position="22"/>
        <end position="45"/>
    </location>
</feature>
<accession>A0A3L6Q9Y1</accession>
<protein>
    <submittedName>
        <fullName evidence="2">Uncharacterized protein</fullName>
    </submittedName>
</protein>
<organism evidence="2 3">
    <name type="scientific">Panicum miliaceum</name>
    <name type="common">Proso millet</name>
    <name type="synonym">Broomcorn millet</name>
    <dbReference type="NCBI Taxonomy" id="4540"/>
    <lineage>
        <taxon>Eukaryota</taxon>
        <taxon>Viridiplantae</taxon>
        <taxon>Streptophyta</taxon>
        <taxon>Embryophyta</taxon>
        <taxon>Tracheophyta</taxon>
        <taxon>Spermatophyta</taxon>
        <taxon>Magnoliopsida</taxon>
        <taxon>Liliopsida</taxon>
        <taxon>Poales</taxon>
        <taxon>Poaceae</taxon>
        <taxon>PACMAD clade</taxon>
        <taxon>Panicoideae</taxon>
        <taxon>Panicodae</taxon>
        <taxon>Paniceae</taxon>
        <taxon>Panicinae</taxon>
        <taxon>Panicum</taxon>
        <taxon>Panicum sect. Panicum</taxon>
    </lineage>
</organism>
<comment type="caution">
    <text evidence="2">The sequence shown here is derived from an EMBL/GenBank/DDBJ whole genome shotgun (WGS) entry which is preliminary data.</text>
</comment>
<keyword evidence="3" id="KW-1185">Reference proteome</keyword>
<dbReference type="Proteomes" id="UP000275267">
    <property type="component" value="Unassembled WGS sequence"/>
</dbReference>
<evidence type="ECO:0000256" key="1">
    <source>
        <dbReference type="SAM" id="MobiDB-lite"/>
    </source>
</evidence>
<reference evidence="3" key="1">
    <citation type="journal article" date="2019" name="Nat. Commun.">
        <title>The genome of broomcorn millet.</title>
        <authorList>
            <person name="Zou C."/>
            <person name="Miki D."/>
            <person name="Li D."/>
            <person name="Tang Q."/>
            <person name="Xiao L."/>
            <person name="Rajput S."/>
            <person name="Deng P."/>
            <person name="Jia W."/>
            <person name="Huang R."/>
            <person name="Zhang M."/>
            <person name="Sun Y."/>
            <person name="Hu J."/>
            <person name="Fu X."/>
            <person name="Schnable P.S."/>
            <person name="Li F."/>
            <person name="Zhang H."/>
            <person name="Feng B."/>
            <person name="Zhu X."/>
            <person name="Liu R."/>
            <person name="Schnable J.C."/>
            <person name="Zhu J.-K."/>
            <person name="Zhang H."/>
        </authorList>
    </citation>
    <scope>NUCLEOTIDE SEQUENCE [LARGE SCALE GENOMIC DNA]</scope>
</reference>
<evidence type="ECO:0000313" key="2">
    <source>
        <dbReference type="EMBL" id="RLM75424.1"/>
    </source>
</evidence>
<evidence type="ECO:0000313" key="3">
    <source>
        <dbReference type="Proteomes" id="UP000275267"/>
    </source>
</evidence>
<gene>
    <name evidence="2" type="ORF">C2845_PM15G10430</name>
</gene>
<proteinExistence type="predicted"/>
<sequence length="154" mass="16362">MSKRVLFATPNPAQVTLALTAEEGKGTDGNVEAGGSAPEKKGGGVHVNSALQDMHVDTGALPQDVAEEKGKENVGQKGNKPGCQLNRPLERGTAFSYFLWWIGDLGGMSPLLYADDGVKIHVKQDIPCKFCFSGGGMIKENNKQFSMLSSHSIA</sequence>
<name>A0A3L6Q9Y1_PANMI</name>
<dbReference type="AlphaFoldDB" id="A0A3L6Q9Y1"/>
<dbReference type="EMBL" id="PQIB02000013">
    <property type="protein sequence ID" value="RLM75424.1"/>
    <property type="molecule type" value="Genomic_DNA"/>
</dbReference>